<dbReference type="CDD" id="cd00229">
    <property type="entry name" value="SGNH_hydrolase"/>
    <property type="match status" value="1"/>
</dbReference>
<dbReference type="GO" id="GO:0004622">
    <property type="term" value="F:phosphatidylcholine lysophospholipase activity"/>
    <property type="evidence" value="ECO:0007669"/>
    <property type="project" value="TreeGrafter"/>
</dbReference>
<evidence type="ECO:0000259" key="1">
    <source>
        <dbReference type="Pfam" id="PF13472"/>
    </source>
</evidence>
<comment type="caution">
    <text evidence="2">The sequence shown here is derived from an EMBL/GenBank/DDBJ whole genome shotgun (WGS) entry which is preliminary data.</text>
</comment>
<dbReference type="PANTHER" id="PTHR30383:SF5">
    <property type="entry name" value="SGNH HYDROLASE-TYPE ESTERASE DOMAIN-CONTAINING PROTEIN"/>
    <property type="match status" value="1"/>
</dbReference>
<evidence type="ECO:0000313" key="3">
    <source>
        <dbReference type="Proteomes" id="UP000034799"/>
    </source>
</evidence>
<accession>A0A0G0QXU3</accession>
<dbReference type="Gene3D" id="3.40.50.1110">
    <property type="entry name" value="SGNH hydrolase"/>
    <property type="match status" value="1"/>
</dbReference>
<dbReference type="AlphaFoldDB" id="A0A0G0QXU3"/>
<name>A0A0G0QXU3_9BACT</name>
<reference evidence="2 3" key="1">
    <citation type="journal article" date="2015" name="Nature">
        <title>rRNA introns, odd ribosomes, and small enigmatic genomes across a large radiation of phyla.</title>
        <authorList>
            <person name="Brown C.T."/>
            <person name="Hug L.A."/>
            <person name="Thomas B.C."/>
            <person name="Sharon I."/>
            <person name="Castelle C.J."/>
            <person name="Singh A."/>
            <person name="Wilkins M.J."/>
            <person name="Williams K.H."/>
            <person name="Banfield J.F."/>
        </authorList>
    </citation>
    <scope>NUCLEOTIDE SEQUENCE [LARGE SCALE GENOMIC DNA]</scope>
</reference>
<sequence length="241" mass="28251">MHNYLTLFKTLKPLTVVCIGDSITSQEWCHPNWYDWLNFTFRQNTEWESGVKRKIINSGHDGADVDDFLNNFDLTIAIYKPDAVIVSLGDNEIEKPEGFEGRTRKLLSRIQSINADIILWSTYEAPNPKYSQALSKVNDTYKRLAQEFNAVYIDMYSEFKKYDLSKLFTFVYPWENRQWGMKPGDIDFLHCNEIGNQIIAEKILKEAFDTDLNFINEWKDFGTMHRQDTTTFKRPISNSLN</sequence>
<dbReference type="Proteomes" id="UP000034799">
    <property type="component" value="Unassembled WGS sequence"/>
</dbReference>
<organism evidence="2 3">
    <name type="scientific">candidate division WS6 bacterium GW2011_GWF2_39_15</name>
    <dbReference type="NCBI Taxonomy" id="1619100"/>
    <lineage>
        <taxon>Bacteria</taxon>
        <taxon>Candidatus Dojkabacteria</taxon>
    </lineage>
</organism>
<gene>
    <name evidence="2" type="ORF">UT34_C0001G0508</name>
</gene>
<proteinExistence type="predicted"/>
<dbReference type="STRING" id="1619100.UT34_C0001G0508"/>
<feature type="domain" description="SGNH hydrolase-type esterase" evidence="1">
    <location>
        <begin position="18"/>
        <end position="197"/>
    </location>
</feature>
<dbReference type="EMBL" id="LBWK01000001">
    <property type="protein sequence ID" value="KKR06467.1"/>
    <property type="molecule type" value="Genomic_DNA"/>
</dbReference>
<dbReference type="PANTHER" id="PTHR30383">
    <property type="entry name" value="THIOESTERASE 1/PROTEASE 1/LYSOPHOSPHOLIPASE L1"/>
    <property type="match status" value="1"/>
</dbReference>
<dbReference type="InterPro" id="IPR036514">
    <property type="entry name" value="SGNH_hydro_sf"/>
</dbReference>
<dbReference type="Pfam" id="PF13472">
    <property type="entry name" value="Lipase_GDSL_2"/>
    <property type="match status" value="1"/>
</dbReference>
<protein>
    <recommendedName>
        <fullName evidence="1">SGNH hydrolase-type esterase domain-containing protein</fullName>
    </recommendedName>
</protein>
<dbReference type="InterPro" id="IPR051532">
    <property type="entry name" value="Ester_Hydrolysis_Enzymes"/>
</dbReference>
<evidence type="ECO:0000313" key="2">
    <source>
        <dbReference type="EMBL" id="KKR06467.1"/>
    </source>
</evidence>
<dbReference type="SUPFAM" id="SSF52266">
    <property type="entry name" value="SGNH hydrolase"/>
    <property type="match status" value="1"/>
</dbReference>
<dbReference type="InterPro" id="IPR013830">
    <property type="entry name" value="SGNH_hydro"/>
</dbReference>